<proteinExistence type="inferred from homology"/>
<keyword evidence="10" id="KW-1185">Reference proteome</keyword>
<evidence type="ECO:0000256" key="1">
    <source>
        <dbReference type="ARBA" id="ARBA00000707"/>
    </source>
</evidence>
<dbReference type="PANTHER" id="PTHR24006:SF687">
    <property type="entry name" value="UBIQUITIN CARBOXYL-TERMINAL HYDROLASE 10"/>
    <property type="match status" value="1"/>
</dbReference>
<organism evidence="9 10">
    <name type="scientific">Galdieria yellowstonensis</name>
    <dbReference type="NCBI Taxonomy" id="3028027"/>
    <lineage>
        <taxon>Eukaryota</taxon>
        <taxon>Rhodophyta</taxon>
        <taxon>Bangiophyceae</taxon>
        <taxon>Galdieriales</taxon>
        <taxon>Galdieriaceae</taxon>
        <taxon>Galdieria</taxon>
    </lineage>
</organism>
<dbReference type="AlphaFoldDB" id="A0AAV9IEL7"/>
<dbReference type="GO" id="GO:0016579">
    <property type="term" value="P:protein deubiquitination"/>
    <property type="evidence" value="ECO:0007669"/>
    <property type="project" value="InterPro"/>
</dbReference>
<feature type="region of interest" description="Disordered" evidence="7">
    <location>
        <begin position="17"/>
        <end position="37"/>
    </location>
</feature>
<dbReference type="GO" id="GO:0005829">
    <property type="term" value="C:cytosol"/>
    <property type="evidence" value="ECO:0007669"/>
    <property type="project" value="TreeGrafter"/>
</dbReference>
<comment type="similarity">
    <text evidence="6">Belongs to the peptidase C19 family.</text>
</comment>
<dbReference type="InterPro" id="IPR001394">
    <property type="entry name" value="Peptidase_C19_UCH"/>
</dbReference>
<evidence type="ECO:0000256" key="4">
    <source>
        <dbReference type="ARBA" id="ARBA00022801"/>
    </source>
</evidence>
<evidence type="ECO:0000256" key="6">
    <source>
        <dbReference type="RuleBase" id="RU366025"/>
    </source>
</evidence>
<dbReference type="PROSITE" id="PS50235">
    <property type="entry name" value="USP_3"/>
    <property type="match status" value="1"/>
</dbReference>
<keyword evidence="4 6" id="KW-0378">Hydrolase</keyword>
<reference evidence="9 10" key="1">
    <citation type="submission" date="2022-07" db="EMBL/GenBank/DDBJ databases">
        <title>Genome-wide signatures of adaptation to extreme environments.</title>
        <authorList>
            <person name="Cho C.H."/>
            <person name="Yoon H.S."/>
        </authorList>
    </citation>
    <scope>NUCLEOTIDE SEQUENCE [LARGE SCALE GENOMIC DNA]</scope>
    <source>
        <strain evidence="9 10">108.79 E11</strain>
    </source>
</reference>
<evidence type="ECO:0000256" key="7">
    <source>
        <dbReference type="SAM" id="MobiDB-lite"/>
    </source>
</evidence>
<accession>A0AAV9IEL7</accession>
<dbReference type="EC" id="3.4.19.12" evidence="6"/>
<dbReference type="GO" id="GO:0005634">
    <property type="term" value="C:nucleus"/>
    <property type="evidence" value="ECO:0007669"/>
    <property type="project" value="TreeGrafter"/>
</dbReference>
<evidence type="ECO:0000256" key="5">
    <source>
        <dbReference type="ARBA" id="ARBA00022807"/>
    </source>
</evidence>
<dbReference type="PANTHER" id="PTHR24006">
    <property type="entry name" value="UBIQUITIN CARBOXYL-TERMINAL HYDROLASE"/>
    <property type="match status" value="1"/>
</dbReference>
<dbReference type="PROSITE" id="PS00972">
    <property type="entry name" value="USP_1"/>
    <property type="match status" value="1"/>
</dbReference>
<dbReference type="PROSITE" id="PS00973">
    <property type="entry name" value="USP_2"/>
    <property type="match status" value="1"/>
</dbReference>
<dbReference type="InterPro" id="IPR050164">
    <property type="entry name" value="Peptidase_C19"/>
</dbReference>
<dbReference type="InterPro" id="IPR018200">
    <property type="entry name" value="USP_CS"/>
</dbReference>
<evidence type="ECO:0000256" key="3">
    <source>
        <dbReference type="ARBA" id="ARBA00022786"/>
    </source>
</evidence>
<name>A0AAV9IEL7_9RHOD</name>
<evidence type="ECO:0000313" key="10">
    <source>
        <dbReference type="Proteomes" id="UP001300502"/>
    </source>
</evidence>
<dbReference type="SUPFAM" id="SSF54001">
    <property type="entry name" value="Cysteine proteinases"/>
    <property type="match status" value="1"/>
</dbReference>
<feature type="region of interest" description="Disordered" evidence="7">
    <location>
        <begin position="346"/>
        <end position="368"/>
    </location>
</feature>
<dbReference type="Pfam" id="PF00443">
    <property type="entry name" value="UCH"/>
    <property type="match status" value="1"/>
</dbReference>
<protein>
    <recommendedName>
        <fullName evidence="6">Ubiquitin carboxyl-terminal hydrolase</fullName>
        <ecNumber evidence="6">3.4.19.12</ecNumber>
    </recommendedName>
</protein>
<keyword evidence="2 6" id="KW-0645">Protease</keyword>
<dbReference type="Proteomes" id="UP001300502">
    <property type="component" value="Unassembled WGS sequence"/>
</dbReference>
<dbReference type="EMBL" id="JANCYU010000032">
    <property type="protein sequence ID" value="KAK4525688.1"/>
    <property type="molecule type" value="Genomic_DNA"/>
</dbReference>
<dbReference type="GO" id="GO:0006508">
    <property type="term" value="P:proteolysis"/>
    <property type="evidence" value="ECO:0007669"/>
    <property type="project" value="UniProtKB-KW"/>
</dbReference>
<evidence type="ECO:0000259" key="8">
    <source>
        <dbReference type="PROSITE" id="PS50235"/>
    </source>
</evidence>
<dbReference type="Gene3D" id="3.90.70.10">
    <property type="entry name" value="Cysteine proteinases"/>
    <property type="match status" value="1"/>
</dbReference>
<keyword evidence="5 6" id="KW-0788">Thiol protease</keyword>
<feature type="domain" description="USP" evidence="8">
    <location>
        <begin position="125"/>
        <end position="589"/>
    </location>
</feature>
<dbReference type="InterPro" id="IPR028889">
    <property type="entry name" value="USP"/>
</dbReference>
<dbReference type="GO" id="GO:0004843">
    <property type="term" value="F:cysteine-type deubiquitinase activity"/>
    <property type="evidence" value="ECO:0007669"/>
    <property type="project" value="UniProtKB-UniRule"/>
</dbReference>
<feature type="compositionally biased region" description="Polar residues" evidence="7">
    <location>
        <begin position="17"/>
        <end position="28"/>
    </location>
</feature>
<dbReference type="InterPro" id="IPR038765">
    <property type="entry name" value="Papain-like_cys_pep_sf"/>
</dbReference>
<gene>
    <name evidence="9" type="ORF">GAYE_SCF15G3597</name>
</gene>
<keyword evidence="3 6" id="KW-0833">Ubl conjugation pathway</keyword>
<comment type="caution">
    <text evidence="9">The sequence shown here is derived from an EMBL/GenBank/DDBJ whole genome shotgun (WGS) entry which is preliminary data.</text>
</comment>
<evidence type="ECO:0000313" key="9">
    <source>
        <dbReference type="EMBL" id="KAK4525688.1"/>
    </source>
</evidence>
<comment type="catalytic activity">
    <reaction evidence="1 6">
        <text>Thiol-dependent hydrolysis of ester, thioester, amide, peptide and isopeptide bonds formed by the C-terminal Gly of ubiquitin (a 76-residue protein attached to proteins as an intracellular targeting signal).</text>
        <dbReference type="EC" id="3.4.19.12"/>
    </reaction>
</comment>
<evidence type="ECO:0000256" key="2">
    <source>
        <dbReference type="ARBA" id="ARBA00022670"/>
    </source>
</evidence>
<sequence length="592" mass="67730">MHFGEFSPEEWSKVLHTSNRGLSPNSYPSKVDREPNNVNAKDSALQSSLKNSAQLVLEDEAPKFSTHSYYTRMKHDSTAKVALQRLSNILHSAEDDSSLLQEKTLFEAAISQGIDEQSCTYYCPRGIINRGNTCYISAVLQALLALNNFRLLFIYLLDTIRHAAKEHIIVWDDFARRFPLVQKLCHLIEQCMLEANNSKWPRDSKNDTTRVIAQWSNRKESVQAVVSRISKNPMSIEEWFQWKPNDSLISQSLGLSRDSDVPGEDSRQQVASRIDSNFGGRRLNSFLSLIYGGNQEDSQEFLIHMLNELHEELLLLRKYLDEVVLSSTVEIDVDFDRSNAEVSSHLKKMSISGESSQNDRNDDEEDGVWEQVGKKGKSAIVRPFQFQLSWISFIFGGILRSELHRVGSKSSVSREPFLFLELDIENSHVHSVYDALRLYMEPESLDGVVSETTKQRVHARKQLTIEKLPRVLIIQLKRFTIRNGDQFYRKLAKHVDFSVDICLPSMLLAFSHTYTKPQNRSYSLAAVVTHLGREMVGGHYICDIRWRVPPRDGSSSESVWLNCDDSCISCISEKDVLGRQAYLLFYMKNDES</sequence>